<evidence type="ECO:0000313" key="1">
    <source>
        <dbReference type="EMBL" id="BBH38119.1"/>
    </source>
</evidence>
<dbReference type="KEGG" id="mvz:myaer102_06060"/>
<organism evidence="1 2">
    <name type="scientific">Microcystis viridis NIES-102</name>
    <dbReference type="NCBI Taxonomy" id="213615"/>
    <lineage>
        <taxon>Bacteria</taxon>
        <taxon>Bacillati</taxon>
        <taxon>Cyanobacteriota</taxon>
        <taxon>Cyanophyceae</taxon>
        <taxon>Oscillatoriophycideae</taxon>
        <taxon>Chroococcales</taxon>
        <taxon>Microcystaceae</taxon>
        <taxon>Microcystis</taxon>
    </lineage>
</organism>
<sequence>MSATNKEKWHRVRSLSSISCLVGFAARNAPDKIGVLLGSAFDIALRQNFQQLWTEANTV</sequence>
<dbReference type="EMBL" id="AP019314">
    <property type="protein sequence ID" value="BBH38119.1"/>
    <property type="molecule type" value="Genomic_DNA"/>
</dbReference>
<protein>
    <submittedName>
        <fullName evidence="1">Uncharacterized protein</fullName>
    </submittedName>
</protein>
<dbReference type="Proteomes" id="UP000278152">
    <property type="component" value="Chromosome"/>
</dbReference>
<dbReference type="AlphaFoldDB" id="A0A3G9JTY2"/>
<reference evidence="1 2" key="1">
    <citation type="submission" date="2018-11" db="EMBL/GenBank/DDBJ databases">
        <title>Complete genome sequence of Microcystis aeruginosa NIES-102.</title>
        <authorList>
            <person name="Yamaguchi H."/>
            <person name="Suzuki S."/>
            <person name="Kawachi M."/>
        </authorList>
    </citation>
    <scope>NUCLEOTIDE SEQUENCE [LARGE SCALE GENOMIC DNA]</scope>
    <source>
        <strain evidence="1 2">NIES-102</strain>
    </source>
</reference>
<proteinExistence type="predicted"/>
<accession>A0A3G9JTY2</accession>
<evidence type="ECO:0000313" key="2">
    <source>
        <dbReference type="Proteomes" id="UP000278152"/>
    </source>
</evidence>
<name>A0A3G9JTY2_MICVR</name>
<gene>
    <name evidence="1" type="ORF">myaer102_06060</name>
</gene>